<gene>
    <name evidence="3" type="ORF">M3P05_06535</name>
</gene>
<dbReference type="RefSeq" id="WP_249698649.1">
    <property type="nucleotide sequence ID" value="NZ_JAMFLX010000006.1"/>
</dbReference>
<dbReference type="Pfam" id="PF01575">
    <property type="entry name" value="MaoC_dehydratas"/>
    <property type="match status" value="1"/>
</dbReference>
<feature type="region of interest" description="Disordered" evidence="1">
    <location>
        <begin position="144"/>
        <end position="164"/>
    </location>
</feature>
<dbReference type="InterPro" id="IPR002539">
    <property type="entry name" value="MaoC-like_dom"/>
</dbReference>
<evidence type="ECO:0000313" key="3">
    <source>
        <dbReference type="EMBL" id="MCL6269596.1"/>
    </source>
</evidence>
<dbReference type="InterPro" id="IPR029069">
    <property type="entry name" value="HotDog_dom_sf"/>
</dbReference>
<feature type="compositionally biased region" description="Polar residues" evidence="1">
    <location>
        <begin position="144"/>
        <end position="154"/>
    </location>
</feature>
<dbReference type="Proteomes" id="UP001203338">
    <property type="component" value="Unassembled WGS sequence"/>
</dbReference>
<dbReference type="PANTHER" id="PTHR43841:SF1">
    <property type="entry name" value="3-HYDROXYACYL-THIOESTER DEHYDRATASE X"/>
    <property type="match status" value="1"/>
</dbReference>
<reference evidence="3 4" key="1">
    <citation type="submission" date="2022-05" db="EMBL/GenBank/DDBJ databases">
        <authorList>
            <person name="Park J.-S."/>
        </authorList>
    </citation>
    <scope>NUCLEOTIDE SEQUENCE [LARGE SCALE GENOMIC DNA]</scope>
    <source>
        <strain evidence="3 4">2012CJ34-2</strain>
    </source>
</reference>
<protein>
    <submittedName>
        <fullName evidence="3">Acyl dehydratase</fullName>
    </submittedName>
</protein>
<evidence type="ECO:0000313" key="4">
    <source>
        <dbReference type="Proteomes" id="UP001203338"/>
    </source>
</evidence>
<accession>A0ABT0PEG2</accession>
<proteinExistence type="predicted"/>
<dbReference type="PANTHER" id="PTHR43841">
    <property type="entry name" value="3-HYDROXYACYL-THIOESTER DEHYDRATASE HTDX-RELATED"/>
    <property type="match status" value="1"/>
</dbReference>
<comment type="caution">
    <text evidence="3">The sequence shown here is derived from an EMBL/GenBank/DDBJ whole genome shotgun (WGS) entry which is preliminary data.</text>
</comment>
<sequence length="279" mass="31431">MKEQVLDSLPSMLGLYIKAARKKGHTGEWPELSVTIPGVRADSAVIRNYEKVCRFPKSRFLPPTLLHILSFPLQMELVTHPSMPLKPMGMVHVRNTIRQYRPVEKGELLHIECTLGECRSVEVGLEFDVFVRIHAGGELVWESESTNLSRQKPSGGNKKKAEPPENLGIVQTWALPSSLGRKYGAVSGDRNPIHLWPMTARMLGFKRHIIHGMWSKARCLAALMPEVGEKPFEFSVSFKTPVYLPSRVEFSHESCEEGITMLLRSPSGRPHLTGDIRFL</sequence>
<dbReference type="SUPFAM" id="SSF54637">
    <property type="entry name" value="Thioesterase/thiol ester dehydrase-isomerase"/>
    <property type="match status" value="2"/>
</dbReference>
<feature type="domain" description="MaoC-like" evidence="2">
    <location>
        <begin position="181"/>
        <end position="253"/>
    </location>
</feature>
<organism evidence="3 4">
    <name type="scientific">Parendozoicomonas callyspongiae</name>
    <dbReference type="NCBI Taxonomy" id="2942213"/>
    <lineage>
        <taxon>Bacteria</taxon>
        <taxon>Pseudomonadati</taxon>
        <taxon>Pseudomonadota</taxon>
        <taxon>Gammaproteobacteria</taxon>
        <taxon>Oceanospirillales</taxon>
        <taxon>Endozoicomonadaceae</taxon>
        <taxon>Parendozoicomonas</taxon>
    </lineage>
</organism>
<keyword evidence="4" id="KW-1185">Reference proteome</keyword>
<evidence type="ECO:0000259" key="2">
    <source>
        <dbReference type="Pfam" id="PF01575"/>
    </source>
</evidence>
<dbReference type="EMBL" id="JAMFLX010000006">
    <property type="protein sequence ID" value="MCL6269596.1"/>
    <property type="molecule type" value="Genomic_DNA"/>
</dbReference>
<dbReference type="Gene3D" id="3.10.129.10">
    <property type="entry name" value="Hotdog Thioesterase"/>
    <property type="match status" value="1"/>
</dbReference>
<name>A0ABT0PEG2_9GAMM</name>
<evidence type="ECO:0000256" key="1">
    <source>
        <dbReference type="SAM" id="MobiDB-lite"/>
    </source>
</evidence>